<evidence type="ECO:0000256" key="2">
    <source>
        <dbReference type="ARBA" id="ARBA00022692"/>
    </source>
</evidence>
<keyword evidence="3 7" id="KW-1133">Transmembrane helix</keyword>
<evidence type="ECO:0000256" key="5">
    <source>
        <dbReference type="ARBA" id="ARBA00023239"/>
    </source>
</evidence>
<dbReference type="InterPro" id="IPR003770">
    <property type="entry name" value="MLTG-like"/>
</dbReference>
<evidence type="ECO:0000256" key="7">
    <source>
        <dbReference type="HAMAP-Rule" id="MF_02065"/>
    </source>
</evidence>
<sequence>MFLIYQMAPLTLSSEEIRFVVPLNEAGGVTALERLKNEKIIRNLPVFQILSVVSKIPPVIEPGAYKIKRNLWLPQIVNILMHNPYQKWALLKPGLRKEQVAEILAKNFKWDKSIEEEFLSLTEEGFLFPDTYLFDVEENPQYFINKIKNNFNEKFNAKFQADLLARDVRNDTAIKIASLIERESGTDDDKALIAGIIWNRLETDMKLQIDATSQYILGKPGDWWPRIKPADHKRESPYNTYLYKGLPPGPISNPSLASIKAAVYPAQTECLYYIHDKNKLIHCSKTYEEHLEYINQYLK</sequence>
<evidence type="ECO:0000313" key="8">
    <source>
        <dbReference type="EMBL" id="OGG05491.1"/>
    </source>
</evidence>
<comment type="catalytic activity">
    <reaction evidence="7">
        <text>a peptidoglycan chain = a peptidoglycan chain with N-acetyl-1,6-anhydromuramyl-[peptide] at the reducing end + a peptidoglycan chain with N-acetylglucosamine at the non-reducing end.</text>
        <dbReference type="EC" id="4.2.2.29"/>
    </reaction>
</comment>
<comment type="function">
    <text evidence="7">Functions as a peptidoglycan terminase that cleaves nascent peptidoglycan strands endolytically to terminate their elongation.</text>
</comment>
<evidence type="ECO:0000313" key="9">
    <source>
        <dbReference type="Proteomes" id="UP000177354"/>
    </source>
</evidence>
<comment type="caution">
    <text evidence="8">The sequence shown here is derived from an EMBL/GenBank/DDBJ whole genome shotgun (WGS) entry which is preliminary data.</text>
</comment>
<dbReference type="GO" id="GO:0009252">
    <property type="term" value="P:peptidoglycan biosynthetic process"/>
    <property type="evidence" value="ECO:0007669"/>
    <property type="project" value="UniProtKB-UniRule"/>
</dbReference>
<organism evidence="8 9">
    <name type="scientific">Candidatus Gottesmanbacteria bacterium RIFCSPHIGHO2_01_FULL_40_15</name>
    <dbReference type="NCBI Taxonomy" id="1798376"/>
    <lineage>
        <taxon>Bacteria</taxon>
        <taxon>Candidatus Gottesmaniibacteriota</taxon>
    </lineage>
</organism>
<dbReference type="NCBIfam" id="TIGR00247">
    <property type="entry name" value="endolytic transglycosylase MltG"/>
    <property type="match status" value="1"/>
</dbReference>
<dbReference type="HAMAP" id="MF_02065">
    <property type="entry name" value="MltG"/>
    <property type="match status" value="1"/>
</dbReference>
<dbReference type="EMBL" id="MFJF01000032">
    <property type="protein sequence ID" value="OGG05491.1"/>
    <property type="molecule type" value="Genomic_DNA"/>
</dbReference>
<dbReference type="GO" id="GO:0008932">
    <property type="term" value="F:lytic endotransglycosylase activity"/>
    <property type="evidence" value="ECO:0007669"/>
    <property type="project" value="UniProtKB-UniRule"/>
</dbReference>
<evidence type="ECO:0000256" key="3">
    <source>
        <dbReference type="ARBA" id="ARBA00022989"/>
    </source>
</evidence>
<keyword evidence="5 7" id="KW-0456">Lyase</keyword>
<dbReference type="Pfam" id="PF02618">
    <property type="entry name" value="YceG"/>
    <property type="match status" value="1"/>
</dbReference>
<accession>A0A1F5YZ87</accession>
<gene>
    <name evidence="7" type="primary">mltG</name>
    <name evidence="8" type="ORF">A2777_04425</name>
</gene>
<dbReference type="GO" id="GO:0071555">
    <property type="term" value="P:cell wall organization"/>
    <property type="evidence" value="ECO:0007669"/>
    <property type="project" value="UniProtKB-KW"/>
</dbReference>
<evidence type="ECO:0000256" key="4">
    <source>
        <dbReference type="ARBA" id="ARBA00023136"/>
    </source>
</evidence>
<keyword evidence="6 7" id="KW-0961">Cell wall biogenesis/degradation</keyword>
<keyword evidence="4 7" id="KW-0472">Membrane</keyword>
<dbReference type="GO" id="GO:0005886">
    <property type="term" value="C:plasma membrane"/>
    <property type="evidence" value="ECO:0007669"/>
    <property type="project" value="UniProtKB-UniRule"/>
</dbReference>
<name>A0A1F5YZ87_9BACT</name>
<feature type="site" description="Important for catalytic activity" evidence="7">
    <location>
        <position position="183"/>
    </location>
</feature>
<keyword evidence="1 7" id="KW-1003">Cell membrane</keyword>
<evidence type="ECO:0000256" key="1">
    <source>
        <dbReference type="ARBA" id="ARBA00022475"/>
    </source>
</evidence>
<dbReference type="PANTHER" id="PTHR30518:SF2">
    <property type="entry name" value="ENDOLYTIC MUREIN TRANSGLYCOSYLASE"/>
    <property type="match status" value="1"/>
</dbReference>
<reference evidence="8 9" key="1">
    <citation type="journal article" date="2016" name="Nat. Commun.">
        <title>Thousands of microbial genomes shed light on interconnected biogeochemical processes in an aquifer system.</title>
        <authorList>
            <person name="Anantharaman K."/>
            <person name="Brown C.T."/>
            <person name="Hug L.A."/>
            <person name="Sharon I."/>
            <person name="Castelle C.J."/>
            <person name="Probst A.J."/>
            <person name="Thomas B.C."/>
            <person name="Singh A."/>
            <person name="Wilkins M.J."/>
            <person name="Karaoz U."/>
            <person name="Brodie E.L."/>
            <person name="Williams K.H."/>
            <person name="Hubbard S.S."/>
            <person name="Banfield J.F."/>
        </authorList>
    </citation>
    <scope>NUCLEOTIDE SEQUENCE [LARGE SCALE GENOMIC DNA]</scope>
</reference>
<dbReference type="AlphaFoldDB" id="A0A1F5YZ87"/>
<protein>
    <recommendedName>
        <fullName evidence="7">Endolytic murein transglycosylase</fullName>
        <ecNumber evidence="7">4.2.2.29</ecNumber>
    </recommendedName>
    <alternativeName>
        <fullName evidence="7">Peptidoglycan lytic transglycosylase</fullName>
    </alternativeName>
    <alternativeName>
        <fullName evidence="7">Peptidoglycan polymerization terminase</fullName>
    </alternativeName>
</protein>
<dbReference type="EC" id="4.2.2.29" evidence="7"/>
<proteinExistence type="inferred from homology"/>
<keyword evidence="2 7" id="KW-0812">Transmembrane</keyword>
<evidence type="ECO:0000256" key="6">
    <source>
        <dbReference type="ARBA" id="ARBA00023316"/>
    </source>
</evidence>
<dbReference type="Proteomes" id="UP000177354">
    <property type="component" value="Unassembled WGS sequence"/>
</dbReference>
<dbReference type="PANTHER" id="PTHR30518">
    <property type="entry name" value="ENDOLYTIC MUREIN TRANSGLYCOSYLASE"/>
    <property type="match status" value="1"/>
</dbReference>
<comment type="similarity">
    <text evidence="7">Belongs to the transglycosylase MltG family.</text>
</comment>